<evidence type="ECO:0000256" key="1">
    <source>
        <dbReference type="SAM" id="SignalP"/>
    </source>
</evidence>
<keyword evidence="1" id="KW-0732">Signal</keyword>
<dbReference type="STRING" id="320787.CA2015_2169"/>
<feature type="chain" id="PRO_5005208035" description="Secretion system C-terminal sorting domain-containing protein" evidence="1">
    <location>
        <begin position="23"/>
        <end position="195"/>
    </location>
</feature>
<proteinExistence type="predicted"/>
<gene>
    <name evidence="2" type="ORF">CA2015_2169</name>
</gene>
<keyword evidence="3" id="KW-1185">Reference proteome</keyword>
<feature type="signal peptide" evidence="1">
    <location>
        <begin position="1"/>
        <end position="22"/>
    </location>
</feature>
<sequence>MKNLLKSTAVAALMFISFTSMAYEPSINLVNGIAAKSLVFEMVSTSKETVVSLNDSKANILFYDDVTDKNYAKSFNFKNLEAGTYFLKVNDETQSVVYTIDIEDTAVKIINKEVTKKSNVFDTEGKKVRLNLSNKDLNNVDIKIINQDKAKVFGETLTSQANIDKTFNFEKAIRGNYIISVKDGNKVYYQNIRVD</sequence>
<dbReference type="AlphaFoldDB" id="A0A0H4PER5"/>
<dbReference type="Gene3D" id="2.60.120.380">
    <property type="match status" value="1"/>
</dbReference>
<dbReference type="KEGG" id="camu:CA2015_2169"/>
<name>A0A0H4PER5_9BACT</name>
<evidence type="ECO:0000313" key="3">
    <source>
        <dbReference type="Proteomes" id="UP000036520"/>
    </source>
</evidence>
<accession>A0A0H4PER5</accession>
<organism evidence="2 3">
    <name type="scientific">Cyclobacterium amurskyense</name>
    <dbReference type="NCBI Taxonomy" id="320787"/>
    <lineage>
        <taxon>Bacteria</taxon>
        <taxon>Pseudomonadati</taxon>
        <taxon>Bacteroidota</taxon>
        <taxon>Cytophagia</taxon>
        <taxon>Cytophagales</taxon>
        <taxon>Cyclobacteriaceae</taxon>
        <taxon>Cyclobacterium</taxon>
    </lineage>
</organism>
<dbReference type="OrthoDB" id="1122048at2"/>
<evidence type="ECO:0000313" key="2">
    <source>
        <dbReference type="EMBL" id="AKP51590.1"/>
    </source>
</evidence>
<reference evidence="2 3" key="1">
    <citation type="submission" date="2015-07" db="EMBL/GenBank/DDBJ databases">
        <authorList>
            <person name="Kim K.M."/>
        </authorList>
    </citation>
    <scope>NUCLEOTIDE SEQUENCE [LARGE SCALE GENOMIC DNA]</scope>
    <source>
        <strain evidence="2 3">KCTC 12363</strain>
    </source>
</reference>
<dbReference type="RefSeq" id="WP_157470428.1">
    <property type="nucleotide sequence ID" value="NZ_CP012040.1"/>
</dbReference>
<dbReference type="EMBL" id="CP012040">
    <property type="protein sequence ID" value="AKP51590.1"/>
    <property type="molecule type" value="Genomic_DNA"/>
</dbReference>
<dbReference type="Proteomes" id="UP000036520">
    <property type="component" value="Chromosome"/>
</dbReference>
<evidence type="ECO:0008006" key="4">
    <source>
        <dbReference type="Google" id="ProtNLM"/>
    </source>
</evidence>
<protein>
    <recommendedName>
        <fullName evidence="4">Secretion system C-terminal sorting domain-containing protein</fullName>
    </recommendedName>
</protein>